<evidence type="ECO:0008006" key="4">
    <source>
        <dbReference type="Google" id="ProtNLM"/>
    </source>
</evidence>
<keyword evidence="1" id="KW-1133">Transmembrane helix</keyword>
<feature type="transmembrane region" description="Helical" evidence="1">
    <location>
        <begin position="37"/>
        <end position="62"/>
    </location>
</feature>
<sequence>MRNDQIDVIENIARVSALICGTTAIIHALLRDYLDEIVLLFLIIEFLTALVFTTCKITKFILKLKSKK</sequence>
<evidence type="ECO:0000313" key="2">
    <source>
        <dbReference type="EMBL" id="MEI5984374.1"/>
    </source>
</evidence>
<organism evidence="2 3">
    <name type="scientific">Sphingobacterium tenebrionis</name>
    <dbReference type="NCBI Taxonomy" id="3111775"/>
    <lineage>
        <taxon>Bacteria</taxon>
        <taxon>Pseudomonadati</taxon>
        <taxon>Bacteroidota</taxon>
        <taxon>Sphingobacteriia</taxon>
        <taxon>Sphingobacteriales</taxon>
        <taxon>Sphingobacteriaceae</taxon>
        <taxon>Sphingobacterium</taxon>
    </lineage>
</organism>
<dbReference type="RefSeq" id="WP_336557405.1">
    <property type="nucleotide sequence ID" value="NZ_JAYLLN010000009.1"/>
</dbReference>
<reference evidence="2 3" key="1">
    <citation type="submission" date="2024-01" db="EMBL/GenBank/DDBJ databases">
        <title>Sphingobacterium tenebrionis sp. nov., a novel endophyte isolated from tenebrio molitor intestines.</title>
        <authorList>
            <person name="Zhang C."/>
        </authorList>
    </citation>
    <scope>NUCLEOTIDE SEQUENCE [LARGE SCALE GENOMIC DNA]</scope>
    <source>
        <strain evidence="2 3">PU5-4</strain>
    </source>
</reference>
<feature type="transmembrane region" description="Helical" evidence="1">
    <location>
        <begin position="12"/>
        <end position="31"/>
    </location>
</feature>
<proteinExistence type="predicted"/>
<accession>A0ABU8I3U5</accession>
<keyword evidence="3" id="KW-1185">Reference proteome</keyword>
<keyword evidence="1" id="KW-0472">Membrane</keyword>
<dbReference type="Proteomes" id="UP001363035">
    <property type="component" value="Unassembled WGS sequence"/>
</dbReference>
<keyword evidence="1" id="KW-0812">Transmembrane</keyword>
<gene>
    <name evidence="2" type="ORF">VJ786_05595</name>
</gene>
<evidence type="ECO:0000256" key="1">
    <source>
        <dbReference type="SAM" id="Phobius"/>
    </source>
</evidence>
<name>A0ABU8I3U5_9SPHI</name>
<dbReference type="EMBL" id="JAYLLN010000009">
    <property type="protein sequence ID" value="MEI5984374.1"/>
    <property type="molecule type" value="Genomic_DNA"/>
</dbReference>
<comment type="caution">
    <text evidence="2">The sequence shown here is derived from an EMBL/GenBank/DDBJ whole genome shotgun (WGS) entry which is preliminary data.</text>
</comment>
<evidence type="ECO:0000313" key="3">
    <source>
        <dbReference type="Proteomes" id="UP001363035"/>
    </source>
</evidence>
<protein>
    <recommendedName>
        <fullName evidence="4">DUF2892 domain-containing protein</fullName>
    </recommendedName>
</protein>